<keyword evidence="8 12" id="KW-1133">Transmembrane helix</keyword>
<dbReference type="Pfam" id="PF02518">
    <property type="entry name" value="HATPase_c"/>
    <property type="match status" value="1"/>
</dbReference>
<sequence>MLVLCALGLLIAGITAYALERRKVDTRIDDSLSRSVTSFRDLAAAGRDPESGEPFASAAALVHVAIQRSIPARTEGMLGYAQGAVRWYAPSAVRVRLEDDPELVRQIDAVQADPSVMIRTARTSKAEYRYVAVPVVLGPDDSGALVLAFDRSAELDALGDTFRTYAAVAAVSLVLIGIAGWLVAGRFLAPIRRLRDTARTVSESDLTARIPVRGNDDLSDLTRTFNDMVERLEASFVSQRRLLDDVSHELRTPLTIVAGHLEVMDPGDPEDVVSTREIAFDEIARMDRLVHDLMTLATADRPDFVRRESTHLGRLTDDVLDKARALGARRWVVEARAEAVLDVDPQRITQAWLQLASNAVRHSSEGSRIGLGSSLDGDTARFWVRDEGVGVPQDEVGRIFDRFSRGTAAPGAGRTGGAGLGLAIVAAIASAHGGAASVRSTEGKGSTFTITVRAPQPVGTERTRGTDEQDPDR</sequence>
<dbReference type="SMART" id="SM00387">
    <property type="entry name" value="HATPase_c"/>
    <property type="match status" value="1"/>
</dbReference>
<dbReference type="SUPFAM" id="SSF47384">
    <property type="entry name" value="Homodimeric domain of signal transducing histidine kinase"/>
    <property type="match status" value="1"/>
</dbReference>
<feature type="region of interest" description="Disordered" evidence="11">
    <location>
        <begin position="438"/>
        <end position="473"/>
    </location>
</feature>
<dbReference type="InterPro" id="IPR050428">
    <property type="entry name" value="TCS_sensor_his_kinase"/>
</dbReference>
<feature type="domain" description="HAMP" evidence="14">
    <location>
        <begin position="185"/>
        <end position="237"/>
    </location>
</feature>
<keyword evidence="9" id="KW-0902">Two-component regulatory system</keyword>
<feature type="compositionally biased region" description="Basic and acidic residues" evidence="11">
    <location>
        <begin position="461"/>
        <end position="473"/>
    </location>
</feature>
<dbReference type="PANTHER" id="PTHR45436:SF5">
    <property type="entry name" value="SENSOR HISTIDINE KINASE TRCS"/>
    <property type="match status" value="1"/>
</dbReference>
<dbReference type="PROSITE" id="PS50885">
    <property type="entry name" value="HAMP"/>
    <property type="match status" value="1"/>
</dbReference>
<dbReference type="SMART" id="SM00304">
    <property type="entry name" value="HAMP"/>
    <property type="match status" value="1"/>
</dbReference>
<dbReference type="EC" id="2.7.13.3" evidence="3"/>
<evidence type="ECO:0000256" key="5">
    <source>
        <dbReference type="ARBA" id="ARBA00022679"/>
    </source>
</evidence>
<dbReference type="InterPro" id="IPR003661">
    <property type="entry name" value="HisK_dim/P_dom"/>
</dbReference>
<dbReference type="InterPro" id="IPR036097">
    <property type="entry name" value="HisK_dim/P_sf"/>
</dbReference>
<evidence type="ECO:0000256" key="2">
    <source>
        <dbReference type="ARBA" id="ARBA00004236"/>
    </source>
</evidence>
<dbReference type="Gene3D" id="1.10.287.130">
    <property type="match status" value="1"/>
</dbReference>
<keyword evidence="7" id="KW-0418">Kinase</keyword>
<reference evidence="15" key="1">
    <citation type="submission" date="2020-12" db="EMBL/GenBank/DDBJ databases">
        <title>Sanguibacter suaedae sp. nov., isolated from Suaeda aralocaspica.</title>
        <authorList>
            <person name="Ma Q."/>
        </authorList>
    </citation>
    <scope>NUCLEOTIDE SEQUENCE</scope>
    <source>
        <strain evidence="15">YZGR15</strain>
    </source>
</reference>
<evidence type="ECO:0000256" key="11">
    <source>
        <dbReference type="SAM" id="MobiDB-lite"/>
    </source>
</evidence>
<dbReference type="GO" id="GO:0000155">
    <property type="term" value="F:phosphorelay sensor kinase activity"/>
    <property type="evidence" value="ECO:0007669"/>
    <property type="project" value="InterPro"/>
</dbReference>
<evidence type="ECO:0000256" key="12">
    <source>
        <dbReference type="SAM" id="Phobius"/>
    </source>
</evidence>
<evidence type="ECO:0000259" key="14">
    <source>
        <dbReference type="PROSITE" id="PS50885"/>
    </source>
</evidence>
<keyword evidence="5" id="KW-0808">Transferase</keyword>
<evidence type="ECO:0000313" key="16">
    <source>
        <dbReference type="Proteomes" id="UP000602087"/>
    </source>
</evidence>
<dbReference type="CDD" id="cd00082">
    <property type="entry name" value="HisKA"/>
    <property type="match status" value="1"/>
</dbReference>
<keyword evidence="6 12" id="KW-0812">Transmembrane</keyword>
<dbReference type="EMBL" id="JAEINH010000002">
    <property type="protein sequence ID" value="MBI9113997.1"/>
    <property type="molecule type" value="Genomic_DNA"/>
</dbReference>
<protein>
    <recommendedName>
        <fullName evidence="3">histidine kinase</fullName>
        <ecNumber evidence="3">2.7.13.3</ecNumber>
    </recommendedName>
</protein>
<dbReference type="AlphaFoldDB" id="A0A934M689"/>
<evidence type="ECO:0000313" key="15">
    <source>
        <dbReference type="EMBL" id="MBI9113997.1"/>
    </source>
</evidence>
<gene>
    <name evidence="15" type="ORF">JAV76_03085</name>
</gene>
<organism evidence="15 16">
    <name type="scientific">Sanguibacter suaedae</name>
    <dbReference type="NCBI Taxonomy" id="2795737"/>
    <lineage>
        <taxon>Bacteria</taxon>
        <taxon>Bacillati</taxon>
        <taxon>Actinomycetota</taxon>
        <taxon>Actinomycetes</taxon>
        <taxon>Micrococcales</taxon>
        <taxon>Sanguibacteraceae</taxon>
        <taxon>Sanguibacter</taxon>
    </lineage>
</organism>
<name>A0A934M689_9MICO</name>
<evidence type="ECO:0000256" key="6">
    <source>
        <dbReference type="ARBA" id="ARBA00022692"/>
    </source>
</evidence>
<keyword evidence="4" id="KW-0597">Phosphoprotein</keyword>
<dbReference type="InterPro" id="IPR003660">
    <property type="entry name" value="HAMP_dom"/>
</dbReference>
<comment type="subcellular location">
    <subcellularLocation>
        <location evidence="2">Cell membrane</location>
    </subcellularLocation>
</comment>
<dbReference type="InterPro" id="IPR036890">
    <property type="entry name" value="HATPase_C_sf"/>
</dbReference>
<feature type="domain" description="Histidine kinase" evidence="13">
    <location>
        <begin position="245"/>
        <end position="456"/>
    </location>
</feature>
<dbReference type="SUPFAM" id="SSF55874">
    <property type="entry name" value="ATPase domain of HSP90 chaperone/DNA topoisomerase II/histidine kinase"/>
    <property type="match status" value="1"/>
</dbReference>
<dbReference type="Proteomes" id="UP000602087">
    <property type="component" value="Unassembled WGS sequence"/>
</dbReference>
<dbReference type="SMART" id="SM00388">
    <property type="entry name" value="HisKA"/>
    <property type="match status" value="1"/>
</dbReference>
<dbReference type="PANTHER" id="PTHR45436">
    <property type="entry name" value="SENSOR HISTIDINE KINASE YKOH"/>
    <property type="match status" value="1"/>
</dbReference>
<comment type="caution">
    <text evidence="15">The sequence shown here is derived from an EMBL/GenBank/DDBJ whole genome shotgun (WGS) entry which is preliminary data.</text>
</comment>
<proteinExistence type="predicted"/>
<dbReference type="CDD" id="cd00075">
    <property type="entry name" value="HATPase"/>
    <property type="match status" value="1"/>
</dbReference>
<dbReference type="CDD" id="cd06225">
    <property type="entry name" value="HAMP"/>
    <property type="match status" value="1"/>
</dbReference>
<dbReference type="InterPro" id="IPR003594">
    <property type="entry name" value="HATPase_dom"/>
</dbReference>
<evidence type="ECO:0000256" key="10">
    <source>
        <dbReference type="ARBA" id="ARBA00023136"/>
    </source>
</evidence>
<evidence type="ECO:0000259" key="13">
    <source>
        <dbReference type="PROSITE" id="PS50109"/>
    </source>
</evidence>
<evidence type="ECO:0000256" key="8">
    <source>
        <dbReference type="ARBA" id="ARBA00022989"/>
    </source>
</evidence>
<dbReference type="PROSITE" id="PS50109">
    <property type="entry name" value="HIS_KIN"/>
    <property type="match status" value="1"/>
</dbReference>
<dbReference type="Gene3D" id="3.30.565.10">
    <property type="entry name" value="Histidine kinase-like ATPase, C-terminal domain"/>
    <property type="match status" value="1"/>
</dbReference>
<keyword evidence="10 12" id="KW-0472">Membrane</keyword>
<accession>A0A934M689</accession>
<evidence type="ECO:0000256" key="7">
    <source>
        <dbReference type="ARBA" id="ARBA00022777"/>
    </source>
</evidence>
<feature type="compositionally biased region" description="Polar residues" evidence="11">
    <location>
        <begin position="439"/>
        <end position="450"/>
    </location>
</feature>
<comment type="catalytic activity">
    <reaction evidence="1">
        <text>ATP + protein L-histidine = ADP + protein N-phospho-L-histidine.</text>
        <dbReference type="EC" id="2.7.13.3"/>
    </reaction>
</comment>
<dbReference type="SUPFAM" id="SSF158472">
    <property type="entry name" value="HAMP domain-like"/>
    <property type="match status" value="1"/>
</dbReference>
<keyword evidence="16" id="KW-1185">Reference proteome</keyword>
<dbReference type="InterPro" id="IPR004358">
    <property type="entry name" value="Sig_transdc_His_kin-like_C"/>
</dbReference>
<dbReference type="Pfam" id="PF00672">
    <property type="entry name" value="HAMP"/>
    <property type="match status" value="1"/>
</dbReference>
<dbReference type="InterPro" id="IPR005467">
    <property type="entry name" value="His_kinase_dom"/>
</dbReference>
<dbReference type="GO" id="GO:0005886">
    <property type="term" value="C:plasma membrane"/>
    <property type="evidence" value="ECO:0007669"/>
    <property type="project" value="UniProtKB-SubCell"/>
</dbReference>
<dbReference type="Gene3D" id="6.10.340.10">
    <property type="match status" value="1"/>
</dbReference>
<dbReference type="PRINTS" id="PR00344">
    <property type="entry name" value="BCTRLSENSOR"/>
</dbReference>
<evidence type="ECO:0000256" key="9">
    <source>
        <dbReference type="ARBA" id="ARBA00023012"/>
    </source>
</evidence>
<dbReference type="Pfam" id="PF00512">
    <property type="entry name" value="HisKA"/>
    <property type="match status" value="1"/>
</dbReference>
<feature type="transmembrane region" description="Helical" evidence="12">
    <location>
        <begin position="165"/>
        <end position="189"/>
    </location>
</feature>
<evidence type="ECO:0000256" key="1">
    <source>
        <dbReference type="ARBA" id="ARBA00000085"/>
    </source>
</evidence>
<evidence type="ECO:0000256" key="3">
    <source>
        <dbReference type="ARBA" id="ARBA00012438"/>
    </source>
</evidence>
<evidence type="ECO:0000256" key="4">
    <source>
        <dbReference type="ARBA" id="ARBA00022553"/>
    </source>
</evidence>